<keyword evidence="3" id="KW-1185">Reference proteome</keyword>
<dbReference type="InterPro" id="IPR007497">
    <property type="entry name" value="SIMPL/DUF541"/>
</dbReference>
<dbReference type="EMBL" id="HG966617">
    <property type="protein sequence ID" value="CDO58711.1"/>
    <property type="molecule type" value="Genomic_DNA"/>
</dbReference>
<sequence>MRARISPKFIAHPASLAAAFAAALMLAAPAALAQTVEPKRTITVQGEGSVSAKPDTASVNAGVLAEAKTAREALTANTEKMTKVFEAIKNAGIKEEDIRTSGFSINAKYSHSPRKPDGTHEDPKIVGYRASNNVTVIIRDLDNVGGVLDELVTAGANNVNGVNFFIENPQSLMDDARRIAVEDALRRATILAGTAGANLGPVMTISENGGYRPQPMMMRSMAMEDAGAAVPVAAGTQEIRSNVNIVIELE</sequence>
<dbReference type="Pfam" id="PF04402">
    <property type="entry name" value="SIMPL"/>
    <property type="match status" value="1"/>
</dbReference>
<feature type="chain" id="PRO_5004960125" description="Outer membrane protein" evidence="1">
    <location>
        <begin position="34"/>
        <end position="250"/>
    </location>
</feature>
<dbReference type="AlphaFoldDB" id="X5MLV3"/>
<dbReference type="KEGG" id="pect:BN1012_Phect497"/>
<dbReference type="Proteomes" id="UP000032160">
    <property type="component" value="Chromosome I"/>
</dbReference>
<dbReference type="OrthoDB" id="9813144at2"/>
<evidence type="ECO:0000256" key="1">
    <source>
        <dbReference type="SAM" id="SignalP"/>
    </source>
</evidence>
<dbReference type="HOGENOM" id="CLU_080344_4_0_5"/>
<name>X5MLV3_9HYPH</name>
<dbReference type="InterPro" id="IPR052022">
    <property type="entry name" value="26kDa_periplasmic_antigen"/>
</dbReference>
<organism evidence="2 3">
    <name type="scientific">Candidatus Phaeomarinibacter ectocarpi</name>
    <dbReference type="NCBI Taxonomy" id="1458461"/>
    <lineage>
        <taxon>Bacteria</taxon>
        <taxon>Pseudomonadati</taxon>
        <taxon>Pseudomonadota</taxon>
        <taxon>Alphaproteobacteria</taxon>
        <taxon>Hyphomicrobiales</taxon>
        <taxon>Parvibaculaceae</taxon>
        <taxon>Candidatus Phaeomarinibacter</taxon>
    </lineage>
</organism>
<proteinExistence type="predicted"/>
<keyword evidence="1" id="KW-0732">Signal</keyword>
<dbReference type="RefSeq" id="WP_043949591.1">
    <property type="nucleotide sequence ID" value="NZ_HG966617.1"/>
</dbReference>
<evidence type="ECO:0000313" key="2">
    <source>
        <dbReference type="EMBL" id="CDO58711.1"/>
    </source>
</evidence>
<dbReference type="STRING" id="1458461.BN1012_Phect497"/>
<reference evidence="2 3" key="1">
    <citation type="journal article" date="2014" name="Front. Genet.">
        <title>Genome and metabolic network of "Candidatus Phaeomarinobacter ectocarpi" Ec32, a new candidate genus of Alphaproteobacteria frequently associated with brown algae.</title>
        <authorList>
            <person name="Dittami S.M."/>
            <person name="Barbeyron T."/>
            <person name="Boyen C."/>
            <person name="Cambefort J."/>
            <person name="Collet G."/>
            <person name="Delage L."/>
            <person name="Gobet A."/>
            <person name="Groisillier A."/>
            <person name="Leblanc C."/>
            <person name="Michel G."/>
            <person name="Scornet D."/>
            <person name="Siegel A."/>
            <person name="Tapia J.E."/>
            <person name="Tonon T."/>
        </authorList>
    </citation>
    <scope>NUCLEOTIDE SEQUENCE [LARGE SCALE GENOMIC DNA]</scope>
    <source>
        <strain evidence="2 3">Ec32</strain>
    </source>
</reference>
<dbReference type="Gene3D" id="3.30.110.170">
    <property type="entry name" value="Protein of unknown function (DUF541), domain 1"/>
    <property type="match status" value="1"/>
</dbReference>
<dbReference type="PANTHER" id="PTHR34387:SF1">
    <property type="entry name" value="PERIPLASMIC IMMUNOGENIC PROTEIN"/>
    <property type="match status" value="1"/>
</dbReference>
<gene>
    <name evidence="2" type="ORF">BN1012_Phect497</name>
</gene>
<dbReference type="GO" id="GO:0006974">
    <property type="term" value="P:DNA damage response"/>
    <property type="evidence" value="ECO:0007669"/>
    <property type="project" value="TreeGrafter"/>
</dbReference>
<protein>
    <recommendedName>
        <fullName evidence="4">Outer membrane protein</fullName>
    </recommendedName>
</protein>
<evidence type="ECO:0008006" key="4">
    <source>
        <dbReference type="Google" id="ProtNLM"/>
    </source>
</evidence>
<dbReference type="Gene3D" id="3.30.70.2970">
    <property type="entry name" value="Protein of unknown function (DUF541), domain 2"/>
    <property type="match status" value="1"/>
</dbReference>
<feature type="signal peptide" evidence="1">
    <location>
        <begin position="1"/>
        <end position="33"/>
    </location>
</feature>
<evidence type="ECO:0000313" key="3">
    <source>
        <dbReference type="Proteomes" id="UP000032160"/>
    </source>
</evidence>
<accession>X5MLV3</accession>
<dbReference type="PANTHER" id="PTHR34387">
    <property type="entry name" value="SLR1258 PROTEIN"/>
    <property type="match status" value="1"/>
</dbReference>